<feature type="active site" description="Proton donor" evidence="4">
    <location>
        <position position="308"/>
    </location>
</feature>
<evidence type="ECO:0000259" key="5">
    <source>
        <dbReference type="Pfam" id="PF06441"/>
    </source>
</evidence>
<keyword evidence="3" id="KW-0378">Hydrolase</keyword>
<feature type="active site" description="Proton acceptor" evidence="4">
    <location>
        <position position="373"/>
    </location>
</feature>
<evidence type="ECO:0000256" key="3">
    <source>
        <dbReference type="ARBA" id="ARBA00022801"/>
    </source>
</evidence>
<dbReference type="AlphaFoldDB" id="A0AAV9JR09"/>
<keyword evidence="7" id="KW-1185">Reference proteome</keyword>
<proteinExistence type="inferred from homology"/>
<evidence type="ECO:0000256" key="2">
    <source>
        <dbReference type="ARBA" id="ARBA00022797"/>
    </source>
</evidence>
<comment type="similarity">
    <text evidence="1">Belongs to the peptidase S33 family.</text>
</comment>
<evidence type="ECO:0000256" key="1">
    <source>
        <dbReference type="ARBA" id="ARBA00010088"/>
    </source>
</evidence>
<dbReference type="InterPro" id="IPR029058">
    <property type="entry name" value="AB_hydrolase_fold"/>
</dbReference>
<dbReference type="InterPro" id="IPR010497">
    <property type="entry name" value="Epoxide_hydro_N"/>
</dbReference>
<dbReference type="EMBL" id="JAVFHQ010000011">
    <property type="protein sequence ID" value="KAK4547441.1"/>
    <property type="molecule type" value="Genomic_DNA"/>
</dbReference>
<sequence length="407" mass="45613">MASYQISVPDERIATLKKKLSQATFPDELDGAAWDYGAPLSDVKRLAKYWEDGFDWRKQEAKLNALPNFHDKVSVDGFPAIDIHYLHQPSDSPDAVPLLFCHGWPGSYLEVTKMLAGLKQSSNGVSFHVVAPSLPNFGWSEGPKKTGFGLKQYAEANHRLMKSLGYDRYVTQGGDWGFYITRAMGLLYPESVVASHVNLLRANPPTWTKNPLLALQHSIQPYSERDRKGLERRKWFAEEGSGYRALQSTKPQTIGYALTDSPVGLLSWLLEKLHDWTDSYPWTDDEILTWVSIYYFSTAGPAASLRIYYEATHSEFSGVSRDRTQQWIGTVKLGLCHAPKELTVVPFVILIGLTWGRTLGPVVFESQKTKGGHFASWEIPDEIVGDLRGMFGKGGKCYRITGGNSKL</sequence>
<keyword evidence="2" id="KW-0058">Aromatic hydrocarbons catabolism</keyword>
<dbReference type="Gene3D" id="3.40.50.1820">
    <property type="entry name" value="alpha/beta hydrolase"/>
    <property type="match status" value="1"/>
</dbReference>
<dbReference type="PRINTS" id="PR00412">
    <property type="entry name" value="EPOXHYDRLASE"/>
</dbReference>
<evidence type="ECO:0000313" key="7">
    <source>
        <dbReference type="Proteomes" id="UP001324427"/>
    </source>
</evidence>
<organism evidence="6 7">
    <name type="scientific">Oleoguttula mirabilis</name>
    <dbReference type="NCBI Taxonomy" id="1507867"/>
    <lineage>
        <taxon>Eukaryota</taxon>
        <taxon>Fungi</taxon>
        <taxon>Dikarya</taxon>
        <taxon>Ascomycota</taxon>
        <taxon>Pezizomycotina</taxon>
        <taxon>Dothideomycetes</taxon>
        <taxon>Dothideomycetidae</taxon>
        <taxon>Mycosphaerellales</taxon>
        <taxon>Teratosphaeriaceae</taxon>
        <taxon>Oleoguttula</taxon>
    </lineage>
</organism>
<gene>
    <name evidence="6" type="ORF">LTR36_001097</name>
</gene>
<dbReference type="Pfam" id="PF06441">
    <property type="entry name" value="EHN"/>
    <property type="match status" value="1"/>
</dbReference>
<dbReference type="PIRSF" id="PIRSF001112">
    <property type="entry name" value="Epoxide_hydrolase"/>
    <property type="match status" value="1"/>
</dbReference>
<dbReference type="InterPro" id="IPR000639">
    <property type="entry name" value="Epox_hydrolase-like"/>
</dbReference>
<dbReference type="GO" id="GO:0004301">
    <property type="term" value="F:epoxide hydrolase activity"/>
    <property type="evidence" value="ECO:0007669"/>
    <property type="project" value="TreeGrafter"/>
</dbReference>
<reference evidence="6 7" key="1">
    <citation type="submission" date="2021-11" db="EMBL/GenBank/DDBJ databases">
        <title>Black yeast isolated from Biological Soil Crust.</title>
        <authorList>
            <person name="Kurbessoian T."/>
        </authorList>
    </citation>
    <scope>NUCLEOTIDE SEQUENCE [LARGE SCALE GENOMIC DNA]</scope>
    <source>
        <strain evidence="6 7">CCFEE 5522</strain>
    </source>
</reference>
<evidence type="ECO:0000256" key="4">
    <source>
        <dbReference type="PIRSR" id="PIRSR001112-1"/>
    </source>
</evidence>
<dbReference type="InterPro" id="IPR016292">
    <property type="entry name" value="Epoxide_hydrolase"/>
</dbReference>
<comment type="caution">
    <text evidence="6">The sequence shown here is derived from an EMBL/GenBank/DDBJ whole genome shotgun (WGS) entry which is preliminary data.</text>
</comment>
<name>A0AAV9JR09_9PEZI</name>
<accession>A0AAV9JR09</accession>
<dbReference type="SUPFAM" id="SSF53474">
    <property type="entry name" value="alpha/beta-Hydrolases"/>
    <property type="match status" value="1"/>
</dbReference>
<dbReference type="PANTHER" id="PTHR21661:SF35">
    <property type="entry name" value="EPOXIDE HYDROLASE"/>
    <property type="match status" value="1"/>
</dbReference>
<feature type="domain" description="Epoxide hydrolase N-terminal" evidence="5">
    <location>
        <begin position="2"/>
        <end position="111"/>
    </location>
</feature>
<dbReference type="Proteomes" id="UP001324427">
    <property type="component" value="Unassembled WGS sequence"/>
</dbReference>
<protein>
    <recommendedName>
        <fullName evidence="5">Epoxide hydrolase N-terminal domain-containing protein</fullName>
    </recommendedName>
</protein>
<evidence type="ECO:0000313" key="6">
    <source>
        <dbReference type="EMBL" id="KAK4547441.1"/>
    </source>
</evidence>
<dbReference type="GO" id="GO:0097176">
    <property type="term" value="P:epoxide metabolic process"/>
    <property type="evidence" value="ECO:0007669"/>
    <property type="project" value="TreeGrafter"/>
</dbReference>
<feature type="active site" description="Nucleophile" evidence="4">
    <location>
        <position position="175"/>
    </location>
</feature>
<dbReference type="PANTHER" id="PTHR21661">
    <property type="entry name" value="EPOXIDE HYDROLASE 1-RELATED"/>
    <property type="match status" value="1"/>
</dbReference>